<evidence type="ECO:0000256" key="8">
    <source>
        <dbReference type="ARBA" id="ARBA00022857"/>
    </source>
</evidence>
<keyword evidence="8" id="KW-0521">NADP</keyword>
<evidence type="ECO:0000256" key="2">
    <source>
        <dbReference type="ARBA" id="ARBA00004924"/>
    </source>
</evidence>
<comment type="caution">
    <text evidence="16">The sequence shown here is derived from an EMBL/GenBank/DDBJ whole genome shotgun (WGS) entry which is preliminary data.</text>
</comment>
<evidence type="ECO:0000256" key="3">
    <source>
        <dbReference type="ARBA" id="ARBA00007588"/>
    </source>
</evidence>
<comment type="cofactor">
    <cofactor evidence="1">
        <name>FAD</name>
        <dbReference type="ChEBI" id="CHEBI:57692"/>
    </cofactor>
</comment>
<keyword evidence="17" id="KW-1185">Reference proteome</keyword>
<keyword evidence="9" id="KW-0560">Oxidoreductase</keyword>
<accession>A0ABW9HRB0</accession>
<evidence type="ECO:0000256" key="11">
    <source>
        <dbReference type="ARBA" id="ARBA00029939"/>
    </source>
</evidence>
<organism evidence="16 17">
    <name type="scientific">Streptomyces niveiscabiei</name>
    <dbReference type="NCBI Taxonomy" id="164115"/>
    <lineage>
        <taxon>Bacteria</taxon>
        <taxon>Bacillati</taxon>
        <taxon>Actinomycetota</taxon>
        <taxon>Actinomycetes</taxon>
        <taxon>Kitasatosporales</taxon>
        <taxon>Streptomycetaceae</taxon>
        <taxon>Streptomyces</taxon>
    </lineage>
</organism>
<comment type="pathway">
    <text evidence="2">Siderophore biosynthesis.</text>
</comment>
<protein>
    <recommendedName>
        <fullName evidence="5">L-lysine N6-monooxygenase MbtG</fullName>
        <ecNumber evidence="4">1.14.13.59</ecNumber>
    </recommendedName>
    <alternativeName>
        <fullName evidence="14">Lysine 6-N-hydroxylase</fullName>
    </alternativeName>
    <alternativeName>
        <fullName evidence="13">Lysine N6-hydroxylase</fullName>
    </alternativeName>
    <alternativeName>
        <fullName evidence="11">Lysine-N-oxygenase</fullName>
    </alternativeName>
    <alternativeName>
        <fullName evidence="12">Mycobactin synthase protein G</fullName>
    </alternativeName>
</protein>
<dbReference type="Proteomes" id="UP001631957">
    <property type="component" value="Unassembled WGS sequence"/>
</dbReference>
<evidence type="ECO:0000256" key="14">
    <source>
        <dbReference type="ARBA" id="ARBA00032738"/>
    </source>
</evidence>
<keyword evidence="10" id="KW-0503">Monooxygenase</keyword>
<dbReference type="PANTHER" id="PTHR42802">
    <property type="entry name" value="MONOOXYGENASE"/>
    <property type="match status" value="1"/>
</dbReference>
<comment type="similarity">
    <text evidence="3">Belongs to the lysine N(6)-hydroxylase/L-ornithine N(5)-oxygenase family.</text>
</comment>
<dbReference type="EC" id="1.14.13.59" evidence="4"/>
<evidence type="ECO:0000256" key="6">
    <source>
        <dbReference type="ARBA" id="ARBA00022630"/>
    </source>
</evidence>
<dbReference type="Pfam" id="PF13434">
    <property type="entry name" value="Lys_Orn_oxgnase"/>
    <property type="match status" value="1"/>
</dbReference>
<evidence type="ECO:0000256" key="1">
    <source>
        <dbReference type="ARBA" id="ARBA00001974"/>
    </source>
</evidence>
<evidence type="ECO:0000256" key="15">
    <source>
        <dbReference type="ARBA" id="ARBA00048407"/>
    </source>
</evidence>
<evidence type="ECO:0000256" key="13">
    <source>
        <dbReference type="ARBA" id="ARBA00032493"/>
    </source>
</evidence>
<keyword evidence="6" id="KW-0285">Flavoprotein</keyword>
<sequence length="448" mass="49204">MSQVLPADSPLVHDLIGIGFGPSNVAMAIALEEHNARVGSEKAVSAHFFEQQPRFGWHRGMLIDDATMQVSFLKDLVTLRNPASEYSFLCYLQSKGRMIDFINHKSLFPLRVEFHDYFEWAAAKVDHLVSYGHEVVGVEPVVRDGEIDCLDVTVRSAEGLAVHRARNLVIGTGLRPLMPEGVERGERVWHNSELLAKVDELEGTDPARFVVVGAGQSAAENVAYLHRRFPDAEVCAVFSRYGYSPADDSAFANRIFDPQAVDEYFEAPEAVKKRLMDYHGNTNYSVVDIDLIDDLYRQSYQEKVLGTERLKFINVSRLTGVTETGEKATAAVTSLVTGEETYLDADVVVFATGYSPADPLGLLGEVGGHCLRDDEGRVRVERDYRIATGPGVRAGIYLQGGTEHTHGITSSLLSNTAIRVGEILDSLLDRGLKSASDAARSVADGTTR</sequence>
<gene>
    <name evidence="16" type="ORF">ACKI18_18110</name>
</gene>
<keyword evidence="7" id="KW-0274">FAD</keyword>
<evidence type="ECO:0000256" key="12">
    <source>
        <dbReference type="ARBA" id="ARBA00031158"/>
    </source>
</evidence>
<evidence type="ECO:0000256" key="5">
    <source>
        <dbReference type="ARBA" id="ARBA00016406"/>
    </source>
</evidence>
<dbReference type="RefSeq" id="WP_109361189.1">
    <property type="nucleotide sequence ID" value="NZ_JBJVNI010000009.1"/>
</dbReference>
<dbReference type="PRINTS" id="PR00368">
    <property type="entry name" value="FADPNR"/>
</dbReference>
<dbReference type="InterPro" id="IPR036188">
    <property type="entry name" value="FAD/NAD-bd_sf"/>
</dbReference>
<evidence type="ECO:0000313" key="16">
    <source>
        <dbReference type="EMBL" id="MFM9610614.1"/>
    </source>
</evidence>
<comment type="catalytic activity">
    <reaction evidence="15">
        <text>L-lysine + NADPH + O2 = N(6)-hydroxy-L-lysine + NADP(+) + H2O</text>
        <dbReference type="Rhea" id="RHEA:23228"/>
        <dbReference type="ChEBI" id="CHEBI:15377"/>
        <dbReference type="ChEBI" id="CHEBI:15379"/>
        <dbReference type="ChEBI" id="CHEBI:32551"/>
        <dbReference type="ChEBI" id="CHEBI:57783"/>
        <dbReference type="ChEBI" id="CHEBI:57820"/>
        <dbReference type="ChEBI" id="CHEBI:58349"/>
        <dbReference type="EC" id="1.14.13.59"/>
    </reaction>
</comment>
<dbReference type="EMBL" id="JBJVNI010000009">
    <property type="protein sequence ID" value="MFM9610614.1"/>
    <property type="molecule type" value="Genomic_DNA"/>
</dbReference>
<dbReference type="SUPFAM" id="SSF51905">
    <property type="entry name" value="FAD/NAD(P)-binding domain"/>
    <property type="match status" value="2"/>
</dbReference>
<dbReference type="PANTHER" id="PTHR42802:SF1">
    <property type="entry name" value="L-ORNITHINE N(5)-MONOOXYGENASE"/>
    <property type="match status" value="1"/>
</dbReference>
<reference evidence="16 17" key="1">
    <citation type="submission" date="2024-12" db="EMBL/GenBank/DDBJ databases">
        <title>Forecasting of Potato common scab and diversities of Pathogenic streptomyces spp. in china.</title>
        <authorList>
            <person name="Handique U."/>
            <person name="Wu J."/>
        </authorList>
    </citation>
    <scope>NUCLEOTIDE SEQUENCE [LARGE SCALE GENOMIC DNA]</scope>
    <source>
        <strain evidence="16 17">ZRIMU1530</strain>
    </source>
</reference>
<dbReference type="Gene3D" id="3.50.50.60">
    <property type="entry name" value="FAD/NAD(P)-binding domain"/>
    <property type="match status" value="1"/>
</dbReference>
<name>A0ABW9HRB0_9ACTN</name>
<evidence type="ECO:0000256" key="10">
    <source>
        <dbReference type="ARBA" id="ARBA00023033"/>
    </source>
</evidence>
<evidence type="ECO:0000256" key="9">
    <source>
        <dbReference type="ARBA" id="ARBA00023002"/>
    </source>
</evidence>
<evidence type="ECO:0000256" key="7">
    <source>
        <dbReference type="ARBA" id="ARBA00022827"/>
    </source>
</evidence>
<dbReference type="InterPro" id="IPR025700">
    <property type="entry name" value="Lys/Orn_oxygenase"/>
</dbReference>
<evidence type="ECO:0000313" key="17">
    <source>
        <dbReference type="Proteomes" id="UP001631957"/>
    </source>
</evidence>
<proteinExistence type="inferred from homology"/>
<evidence type="ECO:0000256" key="4">
    <source>
        <dbReference type="ARBA" id="ARBA00013076"/>
    </source>
</evidence>